<evidence type="ECO:0000313" key="3">
    <source>
        <dbReference type="Proteomes" id="UP000018958"/>
    </source>
</evidence>
<evidence type="ECO:0000313" key="2">
    <source>
        <dbReference type="EMBL" id="ETP10954.1"/>
    </source>
</evidence>
<feature type="compositionally biased region" description="Acidic residues" evidence="1">
    <location>
        <begin position="1"/>
        <end position="14"/>
    </location>
</feature>
<sequence>MEGEAEATSYEDENLNSVKLREESADETANTDSSNHVVPLMNTCCWKAAKRTTS</sequence>
<proteinExistence type="predicted"/>
<organism evidence="2 3">
    <name type="scientific">Phytophthora nicotianae CJ01A1</name>
    <dbReference type="NCBI Taxonomy" id="1317063"/>
    <lineage>
        <taxon>Eukaryota</taxon>
        <taxon>Sar</taxon>
        <taxon>Stramenopiles</taxon>
        <taxon>Oomycota</taxon>
        <taxon>Peronosporomycetes</taxon>
        <taxon>Peronosporales</taxon>
        <taxon>Peronosporaceae</taxon>
        <taxon>Phytophthora</taxon>
    </lineage>
</organism>
<name>W2WMY9_PHYNI</name>
<protein>
    <submittedName>
        <fullName evidence="2">Uncharacterized protein</fullName>
    </submittedName>
</protein>
<comment type="caution">
    <text evidence="2">The sequence shown here is derived from an EMBL/GenBank/DDBJ whole genome shotgun (WGS) entry which is preliminary data.</text>
</comment>
<reference evidence="2 3" key="1">
    <citation type="submission" date="2013-11" db="EMBL/GenBank/DDBJ databases">
        <title>The Genome Sequence of Phytophthora parasitica CJ01A1.</title>
        <authorList>
            <consortium name="The Broad Institute Genomics Platform"/>
            <person name="Russ C."/>
            <person name="Tyler B."/>
            <person name="Panabieres F."/>
            <person name="Shan W."/>
            <person name="Tripathy S."/>
            <person name="Grunwald N."/>
            <person name="Machado M."/>
            <person name="Johnson C.S."/>
            <person name="Walker B."/>
            <person name="Young S.K."/>
            <person name="Zeng Q."/>
            <person name="Gargeya S."/>
            <person name="Fitzgerald M."/>
            <person name="Haas B."/>
            <person name="Abouelleil A."/>
            <person name="Allen A.W."/>
            <person name="Alvarado L."/>
            <person name="Arachchi H.M."/>
            <person name="Berlin A.M."/>
            <person name="Chapman S.B."/>
            <person name="Gainer-Dewar J."/>
            <person name="Goldberg J."/>
            <person name="Griggs A."/>
            <person name="Gujja S."/>
            <person name="Hansen M."/>
            <person name="Howarth C."/>
            <person name="Imamovic A."/>
            <person name="Ireland A."/>
            <person name="Larimer J."/>
            <person name="McCowan C."/>
            <person name="Murphy C."/>
            <person name="Pearson M."/>
            <person name="Poon T.W."/>
            <person name="Priest M."/>
            <person name="Roberts A."/>
            <person name="Saif S."/>
            <person name="Shea T."/>
            <person name="Sisk P."/>
            <person name="Sykes S."/>
            <person name="Wortman J."/>
            <person name="Nusbaum C."/>
            <person name="Birren B."/>
        </authorList>
    </citation>
    <scope>NUCLEOTIDE SEQUENCE [LARGE SCALE GENOMIC DNA]</scope>
    <source>
        <strain evidence="2 3">CJ01A1</strain>
    </source>
</reference>
<dbReference type="Proteomes" id="UP000018958">
    <property type="component" value="Unassembled WGS sequence"/>
</dbReference>
<gene>
    <name evidence="2" type="ORF">F441_13503</name>
</gene>
<accession>W2WMY9</accession>
<feature type="region of interest" description="Disordered" evidence="1">
    <location>
        <begin position="1"/>
        <end position="36"/>
    </location>
</feature>
<dbReference type="AlphaFoldDB" id="W2WMY9"/>
<evidence type="ECO:0000256" key="1">
    <source>
        <dbReference type="SAM" id="MobiDB-lite"/>
    </source>
</evidence>
<dbReference type="EMBL" id="ANIX01002677">
    <property type="protein sequence ID" value="ETP10954.1"/>
    <property type="molecule type" value="Genomic_DNA"/>
</dbReference>
<feature type="compositionally biased region" description="Polar residues" evidence="1">
    <location>
        <begin position="27"/>
        <end position="36"/>
    </location>
</feature>